<evidence type="ECO:0008006" key="3">
    <source>
        <dbReference type="Google" id="ProtNLM"/>
    </source>
</evidence>
<evidence type="ECO:0000313" key="1">
    <source>
        <dbReference type="EMBL" id="GLK47161.1"/>
    </source>
</evidence>
<comment type="caution">
    <text evidence="1">The sequence shown here is derived from an EMBL/GenBank/DDBJ whole genome shotgun (WGS) entry which is preliminary data.</text>
</comment>
<sequence>MEARNPRELFLDLVEKEKPSPVLEIGTHQSVPGQSTHHMAWFPHIERENYTMSDIFSGEDVDEVADIHNIPDHWNSKYQAFISLSVFEHLDRPWIAARQIERLLAPGGLCYIRTHQSFPLHGFPHDFFRFSEKGLSLILNDAGLEVLSSGYEDRCKIIPPDRVVHYYMVDQWNENHPSYIHVHIVARKPY</sequence>
<keyword evidence="2" id="KW-1185">Reference proteome</keyword>
<dbReference type="SUPFAM" id="SSF53335">
    <property type="entry name" value="S-adenosyl-L-methionine-dependent methyltransferases"/>
    <property type="match status" value="1"/>
</dbReference>
<evidence type="ECO:0000313" key="2">
    <source>
        <dbReference type="Proteomes" id="UP001143509"/>
    </source>
</evidence>
<dbReference type="EMBL" id="BSFD01000001">
    <property type="protein sequence ID" value="GLK47161.1"/>
    <property type="molecule type" value="Genomic_DNA"/>
</dbReference>
<proteinExistence type="predicted"/>
<name>A0ABQ5T467_9CAUL</name>
<reference evidence="1" key="2">
    <citation type="submission" date="2023-01" db="EMBL/GenBank/DDBJ databases">
        <authorList>
            <person name="Sun Q."/>
            <person name="Evtushenko L."/>
        </authorList>
    </citation>
    <scope>NUCLEOTIDE SEQUENCE</scope>
    <source>
        <strain evidence="1">VKM B-1499</strain>
    </source>
</reference>
<protein>
    <recommendedName>
        <fullName evidence="3">Class I SAM-dependent methyltransferase</fullName>
    </recommendedName>
</protein>
<reference evidence="1" key="1">
    <citation type="journal article" date="2014" name="Int. J. Syst. Evol. Microbiol.">
        <title>Complete genome of a new Firmicutes species belonging to the dominant human colonic microbiota ('Ruminococcus bicirculans') reveals two chromosomes and a selective capacity to utilize plant glucans.</title>
        <authorList>
            <consortium name="NISC Comparative Sequencing Program"/>
            <person name="Wegmann U."/>
            <person name="Louis P."/>
            <person name="Goesmann A."/>
            <person name="Henrissat B."/>
            <person name="Duncan S.H."/>
            <person name="Flint H.J."/>
        </authorList>
    </citation>
    <scope>NUCLEOTIDE SEQUENCE</scope>
    <source>
        <strain evidence="1">VKM B-1499</strain>
    </source>
</reference>
<accession>A0ABQ5T467</accession>
<gene>
    <name evidence="1" type="ORF">GCM10017620_01340</name>
</gene>
<organism evidence="1 2">
    <name type="scientific">Brevundimonas intermedia</name>
    <dbReference type="NCBI Taxonomy" id="74315"/>
    <lineage>
        <taxon>Bacteria</taxon>
        <taxon>Pseudomonadati</taxon>
        <taxon>Pseudomonadota</taxon>
        <taxon>Alphaproteobacteria</taxon>
        <taxon>Caulobacterales</taxon>
        <taxon>Caulobacteraceae</taxon>
        <taxon>Brevundimonas</taxon>
    </lineage>
</organism>
<dbReference type="Proteomes" id="UP001143509">
    <property type="component" value="Unassembled WGS sequence"/>
</dbReference>
<dbReference type="Gene3D" id="3.40.50.150">
    <property type="entry name" value="Vaccinia Virus protein VP39"/>
    <property type="match status" value="1"/>
</dbReference>
<dbReference type="Pfam" id="PF13489">
    <property type="entry name" value="Methyltransf_23"/>
    <property type="match status" value="1"/>
</dbReference>
<dbReference type="InterPro" id="IPR029063">
    <property type="entry name" value="SAM-dependent_MTases_sf"/>
</dbReference>